<dbReference type="SUPFAM" id="SSF51679">
    <property type="entry name" value="Bacterial luciferase-like"/>
    <property type="match status" value="1"/>
</dbReference>
<dbReference type="PANTHER" id="PTHR30011:SF16">
    <property type="entry name" value="C2H2 FINGER DOMAIN TRANSCRIPTION FACTOR (EUROFUNG)-RELATED"/>
    <property type="match status" value="1"/>
</dbReference>
<feature type="binding site" evidence="6">
    <location>
        <position position="225"/>
    </location>
    <ligand>
        <name>FMN</name>
        <dbReference type="ChEBI" id="CHEBI:58210"/>
    </ligand>
</feature>
<keyword evidence="9" id="KW-1185">Reference proteome</keyword>
<evidence type="ECO:0000256" key="5">
    <source>
        <dbReference type="ARBA" id="ARBA00033748"/>
    </source>
</evidence>
<feature type="binding site" evidence="6">
    <location>
        <position position="101"/>
    </location>
    <ligand>
        <name>FMN</name>
        <dbReference type="ChEBI" id="CHEBI:58210"/>
    </ligand>
</feature>
<feature type="binding site" evidence="6">
    <location>
        <position position="155"/>
    </location>
    <ligand>
        <name>FMN</name>
        <dbReference type="ChEBI" id="CHEBI:58210"/>
    </ligand>
</feature>
<dbReference type="EMBL" id="WUBS01000017">
    <property type="protein sequence ID" value="NDL65219.1"/>
    <property type="molecule type" value="Genomic_DNA"/>
</dbReference>
<accession>A0A845SMJ2</accession>
<evidence type="ECO:0000256" key="4">
    <source>
        <dbReference type="ARBA" id="ARBA00023033"/>
    </source>
</evidence>
<gene>
    <name evidence="8" type="ORF">GRH90_21035</name>
</gene>
<dbReference type="AlphaFoldDB" id="A0A845SMJ2"/>
<dbReference type="Gene3D" id="3.20.20.30">
    <property type="entry name" value="Luciferase-like domain"/>
    <property type="match status" value="1"/>
</dbReference>
<organism evidence="8 9">
    <name type="scientific">Acerihabitans arboris</name>
    <dbReference type="NCBI Taxonomy" id="2691583"/>
    <lineage>
        <taxon>Bacteria</taxon>
        <taxon>Pseudomonadati</taxon>
        <taxon>Pseudomonadota</taxon>
        <taxon>Gammaproteobacteria</taxon>
        <taxon>Enterobacterales</taxon>
        <taxon>Pectobacteriaceae</taxon>
        <taxon>Acerihabitans</taxon>
    </lineage>
</organism>
<reference evidence="8 9" key="1">
    <citation type="submission" date="2019-12" db="EMBL/GenBank/DDBJ databases">
        <authorList>
            <person name="Lee S.D."/>
        </authorList>
    </citation>
    <scope>NUCLEOTIDE SEQUENCE [LARGE SCALE GENOMIC DNA]</scope>
    <source>
        <strain evidence="8 9">SAP-6</strain>
    </source>
</reference>
<dbReference type="Pfam" id="PF00296">
    <property type="entry name" value="Bac_luciferase"/>
    <property type="match status" value="1"/>
</dbReference>
<evidence type="ECO:0000256" key="2">
    <source>
        <dbReference type="ARBA" id="ARBA00022643"/>
    </source>
</evidence>
<proteinExistence type="inferred from homology"/>
<dbReference type="InterPro" id="IPR036661">
    <property type="entry name" value="Luciferase-like_sf"/>
</dbReference>
<reference evidence="8 9" key="2">
    <citation type="submission" date="2020-02" db="EMBL/GenBank/DDBJ databases">
        <title>The new genus of Enterobacteriales.</title>
        <authorList>
            <person name="Kim I.S."/>
        </authorList>
    </citation>
    <scope>NUCLEOTIDE SEQUENCE [LARGE SCALE GENOMIC DNA]</scope>
    <source>
        <strain evidence="8 9">SAP-6</strain>
    </source>
</reference>
<dbReference type="EC" id="1.14.-.-" evidence="8"/>
<feature type="binding site" evidence="6">
    <location>
        <position position="60"/>
    </location>
    <ligand>
        <name>FMN</name>
        <dbReference type="ChEBI" id="CHEBI:58210"/>
    </ligand>
</feature>
<evidence type="ECO:0000256" key="3">
    <source>
        <dbReference type="ARBA" id="ARBA00023002"/>
    </source>
</evidence>
<sequence>MSGGARREMNLGVFVETTGRHLASWRHQQVNPLAPLDFGHYRRVMEIAERGLFDLFFLADGLAIRDRSAERLGRGPKAHFEPLTLLSALSMASRHIGLIATASTTFNQPFHIARKFASLDFLSGGRAGWNIVTSSSDAEAENFGADPIPAARERYRRAAEFVEVVRGLWDSWDDDAIVADPASGVYFRPDGLHALNHRGEFFAVRGPLNIARPPQGHPLLVQAGSSVAGMALGASVGEVIYTAQTTLADARSFYRQLKEQAQAAGRSPDAMRILPGLFPVVGRTRDEAREKFDYLQSLIHPDVGLAQLEHHLGGVDLSGYPLDGPLPELPQAGDNPTSRIALLQHVARRDNLTIRDLYLQVAIARGHPVLIGTATDIADMMTAWFQEGGADGFNIMPGWLPGGLADFVDLVVPELQRRGVFRRRYQGATTRDIMGLARPAGRYAAPVNHRLTAGE</sequence>
<dbReference type="NCBIfam" id="TIGR03860">
    <property type="entry name" value="FMN_nitrolo"/>
    <property type="match status" value="1"/>
</dbReference>
<dbReference type="GO" id="GO:0016705">
    <property type="term" value="F:oxidoreductase activity, acting on paired donors, with incorporation or reduction of molecular oxygen"/>
    <property type="evidence" value="ECO:0007669"/>
    <property type="project" value="InterPro"/>
</dbReference>
<feature type="domain" description="Luciferase-like" evidence="7">
    <location>
        <begin position="28"/>
        <end position="319"/>
    </location>
</feature>
<evidence type="ECO:0000256" key="1">
    <source>
        <dbReference type="ARBA" id="ARBA00022630"/>
    </source>
</evidence>
<dbReference type="GO" id="GO:0004497">
    <property type="term" value="F:monooxygenase activity"/>
    <property type="evidence" value="ECO:0007669"/>
    <property type="project" value="UniProtKB-KW"/>
</dbReference>
<dbReference type="InterPro" id="IPR011251">
    <property type="entry name" value="Luciferase-like_dom"/>
</dbReference>
<protein>
    <submittedName>
        <fullName evidence="8">NtaA/DmoA family FMN-dependent monooxygenase</fullName>
        <ecNumber evidence="8">1.14.-.-</ecNumber>
    </submittedName>
</protein>
<evidence type="ECO:0000313" key="8">
    <source>
        <dbReference type="EMBL" id="NDL65219.1"/>
    </source>
</evidence>
<keyword evidence="1 6" id="KW-0285">Flavoprotein</keyword>
<evidence type="ECO:0000256" key="6">
    <source>
        <dbReference type="PIRSR" id="PIRSR000337-1"/>
    </source>
</evidence>
<keyword evidence="2 6" id="KW-0288">FMN</keyword>
<comment type="caution">
    <text evidence="8">The sequence shown here is derived from an EMBL/GenBank/DDBJ whole genome shotgun (WGS) entry which is preliminary data.</text>
</comment>
<name>A0A845SMJ2_9GAMM</name>
<evidence type="ECO:0000313" key="9">
    <source>
        <dbReference type="Proteomes" id="UP000461443"/>
    </source>
</evidence>
<dbReference type="InterPro" id="IPR016215">
    <property type="entry name" value="NTA_MOA"/>
</dbReference>
<dbReference type="PIRSF" id="PIRSF000337">
    <property type="entry name" value="NTA_MOA"/>
    <property type="match status" value="1"/>
</dbReference>
<dbReference type="CDD" id="cd01095">
    <property type="entry name" value="Nitrilotriacetate_monoxgenase"/>
    <property type="match status" value="1"/>
</dbReference>
<comment type="similarity">
    <text evidence="5">Belongs to the NtaA/SnaA/DszA monooxygenase family.</text>
</comment>
<keyword evidence="3 8" id="KW-0560">Oxidoreductase</keyword>
<dbReference type="Proteomes" id="UP000461443">
    <property type="component" value="Unassembled WGS sequence"/>
</dbReference>
<dbReference type="PANTHER" id="PTHR30011">
    <property type="entry name" value="ALKANESULFONATE MONOOXYGENASE-RELATED"/>
    <property type="match status" value="1"/>
</dbReference>
<dbReference type="InterPro" id="IPR051260">
    <property type="entry name" value="Diverse_substr_monoxygenases"/>
</dbReference>
<feature type="binding site" evidence="6">
    <location>
        <position position="226"/>
    </location>
    <ligand>
        <name>FMN</name>
        <dbReference type="ChEBI" id="CHEBI:58210"/>
    </ligand>
</feature>
<keyword evidence="4 8" id="KW-0503">Monooxygenase</keyword>
<dbReference type="RefSeq" id="WP_162367929.1">
    <property type="nucleotide sequence ID" value="NZ_WUBS01000017.1"/>
</dbReference>
<evidence type="ECO:0000259" key="7">
    <source>
        <dbReference type="Pfam" id="PF00296"/>
    </source>
</evidence>